<evidence type="ECO:0000256" key="3">
    <source>
        <dbReference type="ARBA" id="ARBA00022634"/>
    </source>
</evidence>
<gene>
    <name evidence="7" type="ORF">ERS852397_01468</name>
    <name evidence="9" type="ORF">F2Z09_09865</name>
    <name evidence="8" type="ORF">F2Z22_11200</name>
</gene>
<organism evidence="7 10">
    <name type="scientific">Bacteroides finegoldii</name>
    <dbReference type="NCBI Taxonomy" id="338188"/>
    <lineage>
        <taxon>Bacteria</taxon>
        <taxon>Pseudomonadati</taxon>
        <taxon>Bacteroidota</taxon>
        <taxon>Bacteroidia</taxon>
        <taxon>Bacteroidales</taxon>
        <taxon>Bacteroidaceae</taxon>
        <taxon>Bacteroides</taxon>
    </lineage>
</organism>
<sequence>MEYVYKTKGTCSTNIELNVEDGVVKEVAFWGGCNGNLQGLSRLVKGMKVEDVISKLEGVRCGGRPTSCPDQLCRALHEMGY</sequence>
<evidence type="ECO:0000313" key="11">
    <source>
        <dbReference type="Proteomes" id="UP000421791"/>
    </source>
</evidence>
<dbReference type="Proteomes" id="UP000440198">
    <property type="component" value="Unassembled WGS sequence"/>
</dbReference>
<accession>A0A174CPD7</accession>
<reference evidence="7 10" key="1">
    <citation type="submission" date="2015-09" db="EMBL/GenBank/DDBJ databases">
        <authorList>
            <consortium name="Pathogen Informatics"/>
        </authorList>
    </citation>
    <scope>NUCLEOTIDE SEQUENCE [LARGE SCALE GENOMIC DNA]</scope>
    <source>
        <strain evidence="7 10">2789STDY5608840</strain>
    </source>
</reference>
<evidence type="ECO:0000256" key="5">
    <source>
        <dbReference type="ARBA" id="ARBA00047754"/>
    </source>
</evidence>
<keyword evidence="3" id="KW-0237">DNA synthesis</keyword>
<name>A0A174CPD7_9BACE</name>
<dbReference type="GO" id="GO:0071897">
    <property type="term" value="P:DNA biosynthetic process"/>
    <property type="evidence" value="ECO:0007669"/>
    <property type="project" value="UniProtKB-KW"/>
</dbReference>
<dbReference type="AlphaFoldDB" id="A0A174CPD7"/>
<dbReference type="InterPro" id="IPR023806">
    <property type="entry name" value="CHP03905"/>
</dbReference>
<keyword evidence="4" id="KW-0547">Nucleotide-binding</keyword>
<evidence type="ECO:0000256" key="2">
    <source>
        <dbReference type="ARBA" id="ARBA00012274"/>
    </source>
</evidence>
<dbReference type="NCBIfam" id="TIGR03905">
    <property type="entry name" value="TIGR03905_4_Cys"/>
    <property type="match status" value="1"/>
</dbReference>
<dbReference type="RefSeq" id="WP_007752551.1">
    <property type="nucleotide sequence ID" value="NZ_CABIXA010000006.1"/>
</dbReference>
<dbReference type="EMBL" id="VWAG01000014">
    <property type="protein sequence ID" value="KAA5257890.1"/>
    <property type="molecule type" value="Genomic_DNA"/>
</dbReference>
<dbReference type="STRING" id="338188.ERS852397_01468"/>
<dbReference type="Proteomes" id="UP000095517">
    <property type="component" value="Unassembled WGS sequence"/>
</dbReference>
<comment type="similarity">
    <text evidence="1">Belongs to the ribonucleoside diphosphate reductase class-2 family.</text>
</comment>
<dbReference type="EC" id="1.17.4.1" evidence="2"/>
<reference evidence="11 12" key="2">
    <citation type="journal article" date="2019" name="Nat. Med.">
        <title>A library of human gut bacterial isolates paired with longitudinal multiomics data enables mechanistic microbiome research.</title>
        <authorList>
            <person name="Poyet M."/>
            <person name="Groussin M."/>
            <person name="Gibbons S.M."/>
            <person name="Avila-Pacheco J."/>
            <person name="Jiang X."/>
            <person name="Kearney S.M."/>
            <person name="Perrotta A.R."/>
            <person name="Berdy B."/>
            <person name="Zhao S."/>
            <person name="Lieberman T.D."/>
            <person name="Swanson P.K."/>
            <person name="Smith M."/>
            <person name="Roesemann S."/>
            <person name="Alexander J.E."/>
            <person name="Rich S.A."/>
            <person name="Livny J."/>
            <person name="Vlamakis H."/>
            <person name="Clish C."/>
            <person name="Bullock K."/>
            <person name="Deik A."/>
            <person name="Scott J."/>
            <person name="Pierce K.A."/>
            <person name="Xavier R.J."/>
            <person name="Alm E.J."/>
        </authorList>
    </citation>
    <scope>NUCLEOTIDE SEQUENCE [LARGE SCALE GENOMIC DNA]</scope>
    <source>
        <strain evidence="9 12">BIOML-A2</strain>
        <strain evidence="8 11">BIOML-A6</strain>
    </source>
</reference>
<dbReference type="InterPro" id="IPR024434">
    <property type="entry name" value="TSCPD_dom"/>
</dbReference>
<evidence type="ECO:0000313" key="9">
    <source>
        <dbReference type="EMBL" id="KAA5257890.1"/>
    </source>
</evidence>
<dbReference type="Pfam" id="PF12637">
    <property type="entry name" value="TSCPD"/>
    <property type="match status" value="1"/>
</dbReference>
<evidence type="ECO:0000256" key="1">
    <source>
        <dbReference type="ARBA" id="ARBA00007405"/>
    </source>
</evidence>
<evidence type="ECO:0000256" key="4">
    <source>
        <dbReference type="ARBA" id="ARBA00022741"/>
    </source>
</evidence>
<evidence type="ECO:0000259" key="6">
    <source>
        <dbReference type="Pfam" id="PF12637"/>
    </source>
</evidence>
<dbReference type="GeneID" id="92988675"/>
<dbReference type="EMBL" id="CYZH01000006">
    <property type="protein sequence ID" value="CUO14857.1"/>
    <property type="molecule type" value="Genomic_DNA"/>
</dbReference>
<proteinExistence type="inferred from homology"/>
<keyword evidence="12" id="KW-1185">Reference proteome</keyword>
<comment type="catalytic activity">
    <reaction evidence="5">
        <text>a 2'-deoxyribonucleoside 5'-diphosphate + [thioredoxin]-disulfide + H2O = a ribonucleoside 5'-diphosphate + [thioredoxin]-dithiol</text>
        <dbReference type="Rhea" id="RHEA:23252"/>
        <dbReference type="Rhea" id="RHEA-COMP:10698"/>
        <dbReference type="Rhea" id="RHEA-COMP:10700"/>
        <dbReference type="ChEBI" id="CHEBI:15377"/>
        <dbReference type="ChEBI" id="CHEBI:29950"/>
        <dbReference type="ChEBI" id="CHEBI:50058"/>
        <dbReference type="ChEBI" id="CHEBI:57930"/>
        <dbReference type="ChEBI" id="CHEBI:73316"/>
        <dbReference type="EC" id="1.17.4.1"/>
    </reaction>
</comment>
<dbReference type="GO" id="GO:0004748">
    <property type="term" value="F:ribonucleoside-diphosphate reductase activity, thioredoxin disulfide as acceptor"/>
    <property type="evidence" value="ECO:0007669"/>
    <property type="project" value="UniProtKB-EC"/>
</dbReference>
<evidence type="ECO:0000313" key="8">
    <source>
        <dbReference type="EMBL" id="KAA5230050.1"/>
    </source>
</evidence>
<evidence type="ECO:0000313" key="7">
    <source>
        <dbReference type="EMBL" id="CUO14857.1"/>
    </source>
</evidence>
<evidence type="ECO:0000313" key="10">
    <source>
        <dbReference type="Proteomes" id="UP000095517"/>
    </source>
</evidence>
<dbReference type="GO" id="GO:0000166">
    <property type="term" value="F:nucleotide binding"/>
    <property type="evidence" value="ECO:0007669"/>
    <property type="project" value="UniProtKB-KW"/>
</dbReference>
<protein>
    <recommendedName>
        <fullName evidence="2">ribonucleoside-diphosphate reductase</fullName>
        <ecNumber evidence="2">1.17.4.1</ecNumber>
    </recommendedName>
</protein>
<dbReference type="EMBL" id="VWAK01000016">
    <property type="protein sequence ID" value="KAA5230050.1"/>
    <property type="molecule type" value="Genomic_DNA"/>
</dbReference>
<dbReference type="Proteomes" id="UP000421791">
    <property type="component" value="Unassembled WGS sequence"/>
</dbReference>
<evidence type="ECO:0000313" key="12">
    <source>
        <dbReference type="Proteomes" id="UP000440198"/>
    </source>
</evidence>
<feature type="domain" description="TSCPD" evidence="6">
    <location>
        <begin position="5"/>
        <end position="78"/>
    </location>
</feature>